<name>A0A7X6PPL1_9CORY</name>
<feature type="region of interest" description="Disordered" evidence="1">
    <location>
        <begin position="152"/>
        <end position="216"/>
    </location>
</feature>
<evidence type="ECO:0000313" key="3">
    <source>
        <dbReference type="Proteomes" id="UP000557899"/>
    </source>
</evidence>
<feature type="region of interest" description="Disordered" evidence="1">
    <location>
        <begin position="1"/>
        <end position="26"/>
    </location>
</feature>
<feature type="compositionally biased region" description="Basic and acidic residues" evidence="1">
    <location>
        <begin position="159"/>
        <end position="169"/>
    </location>
</feature>
<evidence type="ECO:0000256" key="1">
    <source>
        <dbReference type="SAM" id="MobiDB-lite"/>
    </source>
</evidence>
<organism evidence="2 3">
    <name type="scientific">Corynebacterium humireducens</name>
    <dbReference type="NCBI Taxonomy" id="1223514"/>
    <lineage>
        <taxon>Bacteria</taxon>
        <taxon>Bacillati</taxon>
        <taxon>Actinomycetota</taxon>
        <taxon>Actinomycetes</taxon>
        <taxon>Mycobacteriales</taxon>
        <taxon>Corynebacteriaceae</taxon>
        <taxon>Corynebacterium</taxon>
    </lineage>
</organism>
<dbReference type="EMBL" id="JAAZHI010000212">
    <property type="protein sequence ID" value="NLA56813.1"/>
    <property type="molecule type" value="Genomic_DNA"/>
</dbReference>
<protein>
    <recommendedName>
        <fullName evidence="4">DUF1963 domain-containing protein</fullName>
    </recommendedName>
</protein>
<dbReference type="Proteomes" id="UP000557899">
    <property type="component" value="Unassembled WGS sequence"/>
</dbReference>
<accession>A0A7X6PPL1</accession>
<comment type="caution">
    <text evidence="2">The sequence shown here is derived from an EMBL/GenBank/DDBJ whole genome shotgun (WGS) entry which is preliminary data.</text>
</comment>
<dbReference type="AlphaFoldDB" id="A0A7X6PPL1"/>
<proteinExistence type="predicted"/>
<evidence type="ECO:0008006" key="4">
    <source>
        <dbReference type="Google" id="ProtNLM"/>
    </source>
</evidence>
<evidence type="ECO:0000313" key="2">
    <source>
        <dbReference type="EMBL" id="NLA56813.1"/>
    </source>
</evidence>
<reference evidence="2 3" key="1">
    <citation type="journal article" date="2020" name="Biotechnol. Biofuels">
        <title>New insights from the biogas microbiome by comprehensive genome-resolved metagenomics of nearly 1600 species originating from multiple anaerobic digesters.</title>
        <authorList>
            <person name="Campanaro S."/>
            <person name="Treu L."/>
            <person name="Rodriguez-R L.M."/>
            <person name="Kovalovszki A."/>
            <person name="Ziels R.M."/>
            <person name="Maus I."/>
            <person name="Zhu X."/>
            <person name="Kougias P.G."/>
            <person name="Basile A."/>
            <person name="Luo G."/>
            <person name="Schluter A."/>
            <person name="Konstantinidis K.T."/>
            <person name="Angelidaki I."/>
        </authorList>
    </citation>
    <scope>NUCLEOTIDE SEQUENCE [LARGE SCALE GENOMIC DNA]</scope>
    <source>
        <strain evidence="2">AS15tlH2ME_198</strain>
    </source>
</reference>
<sequence length="283" mass="30833">MHAHDLGFGSDPAQLQEHPDRPSPIVLTDPVRAGHTGTHGPAITAEQWPRGPLTGLPMAHALTIRVPEEYRTRGPEFVGVSFFQGEGQSAEQDADVAAVLAGDALTPEQAADPFLVQLATTVGREHPRLRRMEDIIGGQFALLWLTEEELTGTPAAPPEDVRLPDREATDEGPNAWDHTTESTGIWTGQRESDPNAGIAPENAWDDTGSGYRQPEYGQEDEWSRWCDAHEGRCHFGGTVFPIQALPKGLGPRYLEIEEFGPLNFGGGNAQIDLENDVFDWACG</sequence>
<gene>
    <name evidence="2" type="ORF">GX859_11085</name>
</gene>